<dbReference type="Gene3D" id="1.20.1250.20">
    <property type="entry name" value="MFS general substrate transporter like domains"/>
    <property type="match status" value="1"/>
</dbReference>
<feature type="transmembrane region" description="Helical" evidence="9">
    <location>
        <begin position="395"/>
        <end position="415"/>
    </location>
</feature>
<keyword evidence="3" id="KW-1003">Cell membrane</keyword>
<feature type="region of interest" description="Disordered" evidence="8">
    <location>
        <begin position="461"/>
        <end position="483"/>
    </location>
</feature>
<dbReference type="InterPro" id="IPR011701">
    <property type="entry name" value="MFS"/>
</dbReference>
<dbReference type="SUPFAM" id="SSF103473">
    <property type="entry name" value="MFS general substrate transporter"/>
    <property type="match status" value="1"/>
</dbReference>
<reference evidence="11 12" key="1">
    <citation type="submission" date="2024-09" db="EMBL/GenBank/DDBJ databases">
        <authorList>
            <person name="Lee S.D."/>
        </authorList>
    </citation>
    <scope>NUCLEOTIDE SEQUENCE [LARGE SCALE GENOMIC DNA]</scope>
    <source>
        <strain evidence="11 12">N8-3</strain>
    </source>
</reference>
<feature type="transmembrane region" description="Helical" evidence="9">
    <location>
        <begin position="196"/>
        <end position="216"/>
    </location>
</feature>
<keyword evidence="7" id="KW-0046">Antibiotic resistance</keyword>
<dbReference type="PANTHER" id="PTHR42718:SF46">
    <property type="entry name" value="BLR6921 PROTEIN"/>
    <property type="match status" value="1"/>
</dbReference>
<feature type="transmembrane region" description="Helical" evidence="9">
    <location>
        <begin position="101"/>
        <end position="123"/>
    </location>
</feature>
<dbReference type="PROSITE" id="PS00216">
    <property type="entry name" value="SUGAR_TRANSPORT_1"/>
    <property type="match status" value="1"/>
</dbReference>
<feature type="transmembrane region" description="Helical" evidence="9">
    <location>
        <begin position="435"/>
        <end position="455"/>
    </location>
</feature>
<evidence type="ECO:0000313" key="11">
    <source>
        <dbReference type="EMBL" id="MFC1418117.1"/>
    </source>
</evidence>
<dbReference type="PANTHER" id="PTHR42718">
    <property type="entry name" value="MAJOR FACILITATOR SUPERFAMILY MULTIDRUG TRANSPORTER MFSC"/>
    <property type="match status" value="1"/>
</dbReference>
<dbReference type="PRINTS" id="PR01036">
    <property type="entry name" value="TCRTETB"/>
</dbReference>
<dbReference type="InterPro" id="IPR020846">
    <property type="entry name" value="MFS_dom"/>
</dbReference>
<keyword evidence="4 9" id="KW-0812">Transmembrane</keyword>
<accession>A0ABV6VX93</accession>
<feature type="transmembrane region" description="Helical" evidence="9">
    <location>
        <begin position="43"/>
        <end position="64"/>
    </location>
</feature>
<dbReference type="RefSeq" id="WP_380536867.1">
    <property type="nucleotide sequence ID" value="NZ_JBHFAB010000010.1"/>
</dbReference>
<dbReference type="InterPro" id="IPR036259">
    <property type="entry name" value="MFS_trans_sf"/>
</dbReference>
<evidence type="ECO:0000256" key="5">
    <source>
        <dbReference type="ARBA" id="ARBA00022989"/>
    </source>
</evidence>
<dbReference type="PROSITE" id="PS50850">
    <property type="entry name" value="MFS"/>
    <property type="match status" value="1"/>
</dbReference>
<keyword evidence="12" id="KW-1185">Reference proteome</keyword>
<feature type="domain" description="Major facilitator superfamily (MFS) profile" evidence="10">
    <location>
        <begin position="10"/>
        <end position="462"/>
    </location>
</feature>
<dbReference type="Pfam" id="PF07690">
    <property type="entry name" value="MFS_1"/>
    <property type="match status" value="1"/>
</dbReference>
<evidence type="ECO:0000256" key="8">
    <source>
        <dbReference type="SAM" id="MobiDB-lite"/>
    </source>
</evidence>
<organism evidence="11 12">
    <name type="scientific">Streptacidiphilus cavernicola</name>
    <dbReference type="NCBI Taxonomy" id="3342716"/>
    <lineage>
        <taxon>Bacteria</taxon>
        <taxon>Bacillati</taxon>
        <taxon>Actinomycetota</taxon>
        <taxon>Actinomycetes</taxon>
        <taxon>Kitasatosporales</taxon>
        <taxon>Streptomycetaceae</taxon>
        <taxon>Streptacidiphilus</taxon>
    </lineage>
</organism>
<keyword evidence="5 9" id="KW-1133">Transmembrane helix</keyword>
<evidence type="ECO:0000256" key="1">
    <source>
        <dbReference type="ARBA" id="ARBA00004651"/>
    </source>
</evidence>
<sequence length="483" mass="49694">MPLPSRRWGTLTGVSLASFMTFLDNNVVNVALPSVQRDLHLSLSGLEWVVSAYILVFSGLMLVGGRLSDLYGRRRMFLTGLAVFTAASLLSGLAGSESVLILGRALQGVGAAMTMPSTLAIISATFTDPKERARAIGISSASGALSLALGPLTGGFISQHFPWGWIFLINVPIGVAAIAVAAYSMPAQRPVGGRSLDVPGLLASTLMLFPLTYALIEGHDRGWSSPLILAAFALAAAAFGTFLAVEARTADPMVDLSLFRSAVFSGGNAALVLWGFGVMGVYFFTAMYLQNVLGFSPTRAGAAFVPMALLMAVTAAIAAPVSHRFGAARVVGSGLTLIVVGLLLAARVGEHGSFLDLMPAFVALGIGSGFTMMPLNGAVIAVLPPERAGAASGILNTGREVSGLLGVTVIGAILTGRQSSSLRGGATPLHAFLDGYRFAIVIAAVIVAIGVPVALTTLRGAPRRRQPTPPLSTAPSPGLENAG</sequence>
<name>A0ABV6VX93_9ACTN</name>
<feature type="transmembrane region" description="Helical" evidence="9">
    <location>
        <begin position="328"/>
        <end position="348"/>
    </location>
</feature>
<keyword evidence="2" id="KW-0813">Transport</keyword>
<dbReference type="Gene3D" id="1.20.1720.10">
    <property type="entry name" value="Multidrug resistance protein D"/>
    <property type="match status" value="1"/>
</dbReference>
<feature type="transmembrane region" description="Helical" evidence="9">
    <location>
        <begin position="266"/>
        <end position="289"/>
    </location>
</feature>
<feature type="transmembrane region" description="Helical" evidence="9">
    <location>
        <begin position="76"/>
        <end position="95"/>
    </location>
</feature>
<evidence type="ECO:0000256" key="9">
    <source>
        <dbReference type="SAM" id="Phobius"/>
    </source>
</evidence>
<gene>
    <name evidence="11" type="ORF">ACEZDE_15905</name>
</gene>
<evidence type="ECO:0000256" key="6">
    <source>
        <dbReference type="ARBA" id="ARBA00023136"/>
    </source>
</evidence>
<feature type="transmembrane region" description="Helical" evidence="9">
    <location>
        <begin position="163"/>
        <end position="184"/>
    </location>
</feature>
<proteinExistence type="predicted"/>
<evidence type="ECO:0000313" key="12">
    <source>
        <dbReference type="Proteomes" id="UP001592531"/>
    </source>
</evidence>
<comment type="caution">
    <text evidence="11">The sequence shown here is derived from an EMBL/GenBank/DDBJ whole genome shotgun (WGS) entry which is preliminary data.</text>
</comment>
<evidence type="ECO:0000256" key="7">
    <source>
        <dbReference type="ARBA" id="ARBA00023251"/>
    </source>
</evidence>
<dbReference type="Proteomes" id="UP001592531">
    <property type="component" value="Unassembled WGS sequence"/>
</dbReference>
<dbReference type="CDD" id="cd17321">
    <property type="entry name" value="MFS_MMR_MDR_like"/>
    <property type="match status" value="1"/>
</dbReference>
<comment type="subcellular location">
    <subcellularLocation>
        <location evidence="1">Cell membrane</location>
        <topology evidence="1">Multi-pass membrane protein</topology>
    </subcellularLocation>
</comment>
<dbReference type="InterPro" id="IPR004638">
    <property type="entry name" value="EmrB-like"/>
</dbReference>
<evidence type="ECO:0000259" key="10">
    <source>
        <dbReference type="PROSITE" id="PS50850"/>
    </source>
</evidence>
<feature type="transmembrane region" description="Helical" evidence="9">
    <location>
        <begin position="360"/>
        <end position="383"/>
    </location>
</feature>
<feature type="transmembrane region" description="Helical" evidence="9">
    <location>
        <begin position="301"/>
        <end position="321"/>
    </location>
</feature>
<dbReference type="NCBIfam" id="TIGR00711">
    <property type="entry name" value="efflux_EmrB"/>
    <property type="match status" value="1"/>
</dbReference>
<dbReference type="EMBL" id="JBHFAB010000010">
    <property type="protein sequence ID" value="MFC1418117.1"/>
    <property type="molecule type" value="Genomic_DNA"/>
</dbReference>
<feature type="transmembrane region" description="Helical" evidence="9">
    <location>
        <begin position="222"/>
        <end position="245"/>
    </location>
</feature>
<evidence type="ECO:0000256" key="3">
    <source>
        <dbReference type="ARBA" id="ARBA00022475"/>
    </source>
</evidence>
<evidence type="ECO:0000256" key="4">
    <source>
        <dbReference type="ARBA" id="ARBA00022692"/>
    </source>
</evidence>
<feature type="transmembrane region" description="Helical" evidence="9">
    <location>
        <begin position="135"/>
        <end position="157"/>
    </location>
</feature>
<dbReference type="InterPro" id="IPR005829">
    <property type="entry name" value="Sugar_transporter_CS"/>
</dbReference>
<evidence type="ECO:0000256" key="2">
    <source>
        <dbReference type="ARBA" id="ARBA00022448"/>
    </source>
</evidence>
<keyword evidence="6 9" id="KW-0472">Membrane</keyword>
<protein>
    <submittedName>
        <fullName evidence="11">MFS transporter</fullName>
    </submittedName>
</protein>